<accession>A0A9W9GJ09</accession>
<keyword evidence="13" id="KW-1185">Reference proteome</keyword>
<comment type="subcellular location">
    <subcellularLocation>
        <location evidence="1">Mitochondrion</location>
    </subcellularLocation>
</comment>
<feature type="region of interest" description="Disordered" evidence="10">
    <location>
        <begin position="28"/>
        <end position="57"/>
    </location>
</feature>
<protein>
    <recommendedName>
        <fullName evidence="2">RNA helicase</fullName>
        <ecNumber evidence="2">3.6.4.13</ecNumber>
    </recommendedName>
</protein>
<reference evidence="12" key="1">
    <citation type="submission" date="2022-11" db="EMBL/GenBank/DDBJ databases">
        <authorList>
            <person name="Petersen C."/>
        </authorList>
    </citation>
    <scope>NUCLEOTIDE SEQUENCE</scope>
    <source>
        <strain evidence="12">IBT 22155</strain>
    </source>
</reference>
<gene>
    <name evidence="12" type="ORF">N7515_009296</name>
</gene>
<evidence type="ECO:0000256" key="9">
    <source>
        <dbReference type="ARBA" id="ARBA00047984"/>
    </source>
</evidence>
<evidence type="ECO:0000259" key="11">
    <source>
        <dbReference type="PROSITE" id="PS51194"/>
    </source>
</evidence>
<dbReference type="RefSeq" id="XP_056517839.1">
    <property type="nucleotide sequence ID" value="XM_056670040.1"/>
</dbReference>
<organism evidence="12 13">
    <name type="scientific">Penicillium bovifimosum</name>
    <dbReference type="NCBI Taxonomy" id="126998"/>
    <lineage>
        <taxon>Eukaryota</taxon>
        <taxon>Fungi</taxon>
        <taxon>Dikarya</taxon>
        <taxon>Ascomycota</taxon>
        <taxon>Pezizomycotina</taxon>
        <taxon>Eurotiomycetes</taxon>
        <taxon>Eurotiomycetidae</taxon>
        <taxon>Eurotiales</taxon>
        <taxon>Aspergillaceae</taxon>
        <taxon>Penicillium</taxon>
    </lineage>
</organism>
<dbReference type="PROSITE" id="PS51194">
    <property type="entry name" value="HELICASE_CTER"/>
    <property type="match status" value="1"/>
</dbReference>
<dbReference type="Pfam" id="PF22527">
    <property type="entry name" value="DEXQc_Suv3"/>
    <property type="match status" value="1"/>
</dbReference>
<dbReference type="FunFam" id="1.20.272.40:FF:000002">
    <property type="entry name" value="ATP-dependent RNA helicase SUV3, mitochondrial"/>
    <property type="match status" value="1"/>
</dbReference>
<sequence>MQPWIAGSRSLYALRPWTRFATRSFTTTHTLQRSRKQKPVPTDKKKPKSLVQRSASQTVRKDIAAARDFTGLVEATLRDVHHKLNTTGESLEDWTRFERQINNACKLDESKSSAQYGPLRHIKVALQKAYLASGLQGLREEIEYLMYSDSITARFSEPVLDAQQRVADLRWPAEWYPRARSMRRTIHLHVGPTNSGKTYHALQRLAKSKNGFYAGPLRLLAQEVYQRFKADGVPCSLVTGDDVKFPENNEVSRIVSNTVEMVSLGQEYDVGVIDEIQMIANSSRGWAWTRAFLGAQAAELHVCGETRSVPLIRELCALTGDNLEIHRYERLNGLEVMPHSLKGNLHNLEKGDCVVVFSRKGIHAMKADIEKTTGRRAAIVYGGLPAEIRTQQASLFNDPDNDYDFLVASDAIGMGLNLSCKRVIFDTIVKRLPSGLQRLTVPEIKQIGGRAGRYRAANATGSTNEEPNVGLITSLEEVDLPYIQQAMKLEPPPLSAAGIFPPESVFRKFAAYFPPGVPFEYLIKRVLDIAQVNPLFFLCDPSSQLGNAEIIDTVKGLPFEDQLKFMVSPMDRKSEISRDVTGALADCVADHNDGRLLDINHLNLEVLEQQVSGSNSYMADLESLHRAVILYLWLSFRFGGVFTDRTLASHVKELVEERMVRALTEFSANKRLRQGASLKRQIALQKQLLEQQRMGVAPDWLKPSGEGEMGLDLSGEPVSEGAEGVEGTEGEASDSDDLSLIEPSPEAEGQDASQDDGTSADLKDSEDSEPTESYYDTEVHKF</sequence>
<dbReference type="InterPro" id="IPR044774">
    <property type="entry name" value="Suv3_DEXQc"/>
</dbReference>
<evidence type="ECO:0000256" key="1">
    <source>
        <dbReference type="ARBA" id="ARBA00004173"/>
    </source>
</evidence>
<dbReference type="GO" id="GO:0000965">
    <property type="term" value="P:mitochondrial RNA 3'-end processing"/>
    <property type="evidence" value="ECO:0007669"/>
    <property type="project" value="TreeGrafter"/>
</dbReference>
<evidence type="ECO:0000313" key="13">
    <source>
        <dbReference type="Proteomes" id="UP001149079"/>
    </source>
</evidence>
<dbReference type="GO" id="GO:0016787">
    <property type="term" value="F:hydrolase activity"/>
    <property type="evidence" value="ECO:0007669"/>
    <property type="project" value="UniProtKB-KW"/>
</dbReference>
<feature type="domain" description="Helicase C-terminal" evidence="11">
    <location>
        <begin position="340"/>
        <end position="495"/>
    </location>
</feature>
<evidence type="ECO:0000256" key="6">
    <source>
        <dbReference type="ARBA" id="ARBA00022840"/>
    </source>
</evidence>
<dbReference type="GO" id="GO:0003724">
    <property type="term" value="F:RNA helicase activity"/>
    <property type="evidence" value="ECO:0007669"/>
    <property type="project" value="UniProtKB-EC"/>
</dbReference>
<dbReference type="InterPro" id="IPR050699">
    <property type="entry name" value="RNA-DNA_Helicase"/>
</dbReference>
<keyword evidence="6" id="KW-0067">ATP-binding</keyword>
<dbReference type="Proteomes" id="UP001149079">
    <property type="component" value="Unassembled WGS sequence"/>
</dbReference>
<keyword evidence="4" id="KW-0378">Hydrolase</keyword>
<dbReference type="SMART" id="SM00490">
    <property type="entry name" value="HELICc"/>
    <property type="match status" value="1"/>
</dbReference>
<evidence type="ECO:0000256" key="7">
    <source>
        <dbReference type="ARBA" id="ARBA00022946"/>
    </source>
</evidence>
<reference evidence="12" key="2">
    <citation type="journal article" date="2023" name="IMA Fungus">
        <title>Comparative genomic study of the Penicillium genus elucidates a diverse pangenome and 15 lateral gene transfer events.</title>
        <authorList>
            <person name="Petersen C."/>
            <person name="Sorensen T."/>
            <person name="Nielsen M.R."/>
            <person name="Sondergaard T.E."/>
            <person name="Sorensen J.L."/>
            <person name="Fitzpatrick D.A."/>
            <person name="Frisvad J.C."/>
            <person name="Nielsen K.L."/>
        </authorList>
    </citation>
    <scope>NUCLEOTIDE SEQUENCE</scope>
    <source>
        <strain evidence="12">IBT 22155</strain>
    </source>
</reference>
<evidence type="ECO:0000256" key="8">
    <source>
        <dbReference type="ARBA" id="ARBA00023128"/>
    </source>
</evidence>
<dbReference type="Pfam" id="PF00271">
    <property type="entry name" value="Helicase_C"/>
    <property type="match status" value="1"/>
</dbReference>
<dbReference type="InterPro" id="IPR022192">
    <property type="entry name" value="SUV3_C"/>
</dbReference>
<proteinExistence type="predicted"/>
<keyword evidence="5 12" id="KW-0347">Helicase</keyword>
<keyword evidence="3" id="KW-0547">Nucleotide-binding</keyword>
<keyword evidence="7" id="KW-0809">Transit peptide</keyword>
<dbReference type="OrthoDB" id="6692397at2759"/>
<comment type="caution">
    <text evidence="12">The sequence shown here is derived from an EMBL/GenBank/DDBJ whole genome shotgun (WGS) entry which is preliminary data.</text>
</comment>
<dbReference type="PANTHER" id="PTHR12131:SF1">
    <property type="entry name" value="ATP-DEPENDENT RNA HELICASE SUPV3L1, MITOCHONDRIAL-RELATED"/>
    <property type="match status" value="1"/>
</dbReference>
<dbReference type="InterPro" id="IPR055206">
    <property type="entry name" value="DEXQc_SUV3"/>
</dbReference>
<dbReference type="SUPFAM" id="SSF52540">
    <property type="entry name" value="P-loop containing nucleoside triphosphate hydrolases"/>
    <property type="match status" value="1"/>
</dbReference>
<dbReference type="InterPro" id="IPR001650">
    <property type="entry name" value="Helicase_C-like"/>
</dbReference>
<dbReference type="EMBL" id="JAPQKL010000007">
    <property type="protein sequence ID" value="KAJ5121335.1"/>
    <property type="molecule type" value="Genomic_DNA"/>
</dbReference>
<dbReference type="PANTHER" id="PTHR12131">
    <property type="entry name" value="ATP-DEPENDENT RNA AND DNA HELICASE"/>
    <property type="match status" value="1"/>
</dbReference>
<dbReference type="GO" id="GO:0005524">
    <property type="term" value="F:ATP binding"/>
    <property type="evidence" value="ECO:0007669"/>
    <property type="project" value="UniProtKB-KW"/>
</dbReference>
<evidence type="ECO:0000256" key="3">
    <source>
        <dbReference type="ARBA" id="ARBA00022741"/>
    </source>
</evidence>
<dbReference type="EC" id="3.6.4.13" evidence="2"/>
<dbReference type="Gene3D" id="1.20.58.1080">
    <property type="match status" value="1"/>
</dbReference>
<dbReference type="FunFam" id="3.40.50.300:FF:000957">
    <property type="entry name" value="ATP-dependent RNA helicase SUV3L, mitochondrial"/>
    <property type="match status" value="1"/>
</dbReference>
<dbReference type="CDD" id="cd18805">
    <property type="entry name" value="SF2_C_suv3"/>
    <property type="match status" value="1"/>
</dbReference>
<name>A0A9W9GJ09_9EURO</name>
<feature type="compositionally biased region" description="Acidic residues" evidence="10">
    <location>
        <begin position="726"/>
        <end position="739"/>
    </location>
</feature>
<dbReference type="FunFam" id="3.40.50.300:FF:000269">
    <property type="entry name" value="ATP-dependent RNA helicase SUPV3L1, mitochondrial"/>
    <property type="match status" value="1"/>
</dbReference>
<evidence type="ECO:0000256" key="4">
    <source>
        <dbReference type="ARBA" id="ARBA00022801"/>
    </source>
</evidence>
<dbReference type="Pfam" id="PF12513">
    <property type="entry name" value="SUV3_C"/>
    <property type="match status" value="1"/>
</dbReference>
<dbReference type="Gene3D" id="1.20.272.40">
    <property type="match status" value="1"/>
</dbReference>
<evidence type="ECO:0000256" key="2">
    <source>
        <dbReference type="ARBA" id="ARBA00012552"/>
    </source>
</evidence>
<dbReference type="GeneID" id="81409210"/>
<evidence type="ECO:0000256" key="10">
    <source>
        <dbReference type="SAM" id="MobiDB-lite"/>
    </source>
</evidence>
<feature type="region of interest" description="Disordered" evidence="10">
    <location>
        <begin position="698"/>
        <end position="782"/>
    </location>
</feature>
<dbReference type="GO" id="GO:0045025">
    <property type="term" value="C:mitochondrial degradosome"/>
    <property type="evidence" value="ECO:0007669"/>
    <property type="project" value="TreeGrafter"/>
</dbReference>
<evidence type="ECO:0000256" key="5">
    <source>
        <dbReference type="ARBA" id="ARBA00022806"/>
    </source>
</evidence>
<comment type="catalytic activity">
    <reaction evidence="9">
        <text>ATP + H2O = ADP + phosphate + H(+)</text>
        <dbReference type="Rhea" id="RHEA:13065"/>
        <dbReference type="ChEBI" id="CHEBI:15377"/>
        <dbReference type="ChEBI" id="CHEBI:15378"/>
        <dbReference type="ChEBI" id="CHEBI:30616"/>
        <dbReference type="ChEBI" id="CHEBI:43474"/>
        <dbReference type="ChEBI" id="CHEBI:456216"/>
        <dbReference type="EC" id="3.6.4.13"/>
    </reaction>
</comment>
<dbReference type="InterPro" id="IPR027417">
    <property type="entry name" value="P-loop_NTPase"/>
</dbReference>
<dbReference type="CDD" id="cd17913">
    <property type="entry name" value="DEXQc_Suv3"/>
    <property type="match status" value="1"/>
</dbReference>
<dbReference type="Gene3D" id="3.40.50.300">
    <property type="entry name" value="P-loop containing nucleotide triphosphate hydrolases"/>
    <property type="match status" value="2"/>
</dbReference>
<keyword evidence="8" id="KW-0496">Mitochondrion</keyword>
<dbReference type="AlphaFoldDB" id="A0A9W9GJ09"/>
<evidence type="ECO:0000313" key="12">
    <source>
        <dbReference type="EMBL" id="KAJ5121335.1"/>
    </source>
</evidence>